<dbReference type="AlphaFoldDB" id="J3KX00"/>
<proteinExistence type="predicted"/>
<accession>J3KX00</accession>
<evidence type="ECO:0000313" key="3">
    <source>
        <dbReference type="Proteomes" id="UP000006038"/>
    </source>
</evidence>
<dbReference type="Gramene" id="OB01G15060.1">
    <property type="protein sequence ID" value="OB01G15060.1"/>
    <property type="gene ID" value="OB01G15060"/>
</dbReference>
<keyword evidence="1" id="KW-0812">Transmembrane</keyword>
<name>J3KX00_ORYBR</name>
<organism evidence="2">
    <name type="scientific">Oryza brachyantha</name>
    <name type="common">malo sina</name>
    <dbReference type="NCBI Taxonomy" id="4533"/>
    <lineage>
        <taxon>Eukaryota</taxon>
        <taxon>Viridiplantae</taxon>
        <taxon>Streptophyta</taxon>
        <taxon>Embryophyta</taxon>
        <taxon>Tracheophyta</taxon>
        <taxon>Spermatophyta</taxon>
        <taxon>Magnoliopsida</taxon>
        <taxon>Liliopsida</taxon>
        <taxon>Poales</taxon>
        <taxon>Poaceae</taxon>
        <taxon>BOP clade</taxon>
        <taxon>Oryzoideae</taxon>
        <taxon>Oryzeae</taxon>
        <taxon>Oryzinae</taxon>
        <taxon>Oryza</taxon>
    </lineage>
</organism>
<reference evidence="2" key="1">
    <citation type="journal article" date="2013" name="Nat. Commun.">
        <title>Whole-genome sequencing of Oryza brachyantha reveals mechanisms underlying Oryza genome evolution.</title>
        <authorList>
            <person name="Chen J."/>
            <person name="Huang Q."/>
            <person name="Gao D."/>
            <person name="Wang J."/>
            <person name="Lang Y."/>
            <person name="Liu T."/>
            <person name="Li B."/>
            <person name="Bai Z."/>
            <person name="Luis Goicoechea J."/>
            <person name="Liang C."/>
            <person name="Chen C."/>
            <person name="Zhang W."/>
            <person name="Sun S."/>
            <person name="Liao Y."/>
            <person name="Zhang X."/>
            <person name="Yang L."/>
            <person name="Song C."/>
            <person name="Wang M."/>
            <person name="Shi J."/>
            <person name="Liu G."/>
            <person name="Liu J."/>
            <person name="Zhou H."/>
            <person name="Zhou W."/>
            <person name="Yu Q."/>
            <person name="An N."/>
            <person name="Chen Y."/>
            <person name="Cai Q."/>
            <person name="Wang B."/>
            <person name="Liu B."/>
            <person name="Min J."/>
            <person name="Huang Y."/>
            <person name="Wu H."/>
            <person name="Li Z."/>
            <person name="Zhang Y."/>
            <person name="Yin Y."/>
            <person name="Song W."/>
            <person name="Jiang J."/>
            <person name="Jackson S.A."/>
            <person name="Wing R.A."/>
            <person name="Wang J."/>
            <person name="Chen M."/>
        </authorList>
    </citation>
    <scope>NUCLEOTIDE SEQUENCE [LARGE SCALE GENOMIC DNA]</scope>
    <source>
        <strain evidence="2">cv. IRGC 101232</strain>
    </source>
</reference>
<evidence type="ECO:0000313" key="2">
    <source>
        <dbReference type="EnsemblPlants" id="OB01G15060.1"/>
    </source>
</evidence>
<feature type="transmembrane region" description="Helical" evidence="1">
    <location>
        <begin position="140"/>
        <end position="163"/>
    </location>
</feature>
<sequence>MPVTNCAAADDCRRRGREQNKYPFTVFPLENSINGAEEVVVIHIVRHGRVAMSQGVVEEEVVIHMVLHGLVAMGRGNMVVVVVAMLALSHRVAVAAAAAVAGDMVDVRPVVAVGGRLAQAVEAMAEVVNVEAVTAEVVKAAVVMAGVAMVAEGMVAVGMAGAVKA</sequence>
<evidence type="ECO:0000256" key="1">
    <source>
        <dbReference type="SAM" id="Phobius"/>
    </source>
</evidence>
<protein>
    <submittedName>
        <fullName evidence="2">Uncharacterized protein</fullName>
    </submittedName>
</protein>
<dbReference type="HOGENOM" id="CLU_1613356_0_0_1"/>
<dbReference type="EnsemblPlants" id="OB01G15060.1">
    <property type="protein sequence ID" value="OB01G15060.1"/>
    <property type="gene ID" value="OB01G15060"/>
</dbReference>
<keyword evidence="1" id="KW-1133">Transmembrane helix</keyword>
<feature type="transmembrane region" description="Helical" evidence="1">
    <location>
        <begin position="78"/>
        <end position="101"/>
    </location>
</feature>
<keyword evidence="1" id="KW-0472">Membrane</keyword>
<dbReference type="Proteomes" id="UP000006038">
    <property type="component" value="Chromosome 1"/>
</dbReference>
<reference evidence="2" key="2">
    <citation type="submission" date="2013-04" db="UniProtKB">
        <authorList>
            <consortium name="EnsemblPlants"/>
        </authorList>
    </citation>
    <scope>IDENTIFICATION</scope>
</reference>
<keyword evidence="3" id="KW-1185">Reference proteome</keyword>